<dbReference type="PANTHER" id="PTHR38046">
    <property type="entry name" value="CRYPTIC LOCI REGULATOR 2"/>
    <property type="match status" value="1"/>
</dbReference>
<dbReference type="InterPro" id="IPR031915">
    <property type="entry name" value="Clr2_N"/>
</dbReference>
<evidence type="ECO:0000313" key="5">
    <source>
        <dbReference type="Proteomes" id="UP000293360"/>
    </source>
</evidence>
<comment type="caution">
    <text evidence="4">The sequence shown here is derived from an EMBL/GenBank/DDBJ whole genome shotgun (WGS) entry which is preliminary data.</text>
</comment>
<dbReference type="GO" id="GO:0030466">
    <property type="term" value="P:silent mating-type cassette heterochromatin formation"/>
    <property type="evidence" value="ECO:0007669"/>
    <property type="project" value="TreeGrafter"/>
</dbReference>
<proteinExistence type="predicted"/>
<dbReference type="Pfam" id="PF10383">
    <property type="entry name" value="Clr2"/>
    <property type="match status" value="1"/>
</dbReference>
<dbReference type="EMBL" id="QJNU01000098">
    <property type="protein sequence ID" value="RYP07404.1"/>
    <property type="molecule type" value="Genomic_DNA"/>
</dbReference>
<feature type="compositionally biased region" description="Low complexity" evidence="1">
    <location>
        <begin position="150"/>
        <end position="186"/>
    </location>
</feature>
<dbReference type="InterPro" id="IPR018839">
    <property type="entry name" value="Tscrpt-silencing_Clr2_C"/>
</dbReference>
<evidence type="ECO:0000256" key="1">
    <source>
        <dbReference type="SAM" id="MobiDB-lite"/>
    </source>
</evidence>
<dbReference type="Pfam" id="PF16761">
    <property type="entry name" value="Clr2_transil"/>
    <property type="match status" value="1"/>
</dbReference>
<reference evidence="4 5" key="1">
    <citation type="submission" date="2018-06" db="EMBL/GenBank/DDBJ databases">
        <title>Complete Genomes of Monosporascus.</title>
        <authorList>
            <person name="Robinson A.J."/>
            <person name="Natvig D.O."/>
        </authorList>
    </citation>
    <scope>NUCLEOTIDE SEQUENCE [LARGE SCALE GENOMIC DNA]</scope>
    <source>
        <strain evidence="4 5">CBS 110550</strain>
    </source>
</reference>
<evidence type="ECO:0000313" key="4">
    <source>
        <dbReference type="EMBL" id="RYP07404.1"/>
    </source>
</evidence>
<feature type="region of interest" description="Disordered" evidence="1">
    <location>
        <begin position="150"/>
        <end position="211"/>
    </location>
</feature>
<accession>A0A4Q4TMJ0</accession>
<dbReference type="GO" id="GO:0070824">
    <property type="term" value="C:SHREC complex"/>
    <property type="evidence" value="ECO:0007669"/>
    <property type="project" value="InterPro"/>
</dbReference>
<protein>
    <recommendedName>
        <fullName evidence="6">Cryptic loci regulator 2 N-terminal domain-containing protein</fullName>
    </recommendedName>
</protein>
<feature type="domain" description="Cryptic loci regulator 2 C-terminal" evidence="2">
    <location>
        <begin position="362"/>
        <end position="488"/>
    </location>
</feature>
<sequence length="558" mass="61357">MASGSKTAKPATAGAHPCYPIALAKNCSDGKAWGEHEFAEGHERVGEDDPKYRDWLFKLGAMLRDQLLLEPSRVYYLQRLPEHYHLRKKMSNNKRSDYYLYGYPRGTKPKPFRSPNEFFAHLLWLAGGSNDQNLCSCRFCNPDQVQAAPGQVSAASSQPQAAPGQSSAASSQPQVAPGQSSAAPAQLQVGPTPLPPAATGGPSQTSSSGVRAQPLESQLFREGEVVWYKLGNAWRIGIIVAAAAQGPSAPDPAAPTEARWRIKPLAHSHLKLQDLLVFEKDMRPFLAFSVPTVSPHLAYIRGKPMFEIPWEAIQQQITGGDKQKQESLGLEASKVAVTTVDHSYSTFNRIGGPAPGQDREMFGGVFLGCEKITVNDAVRVRLPPEEMSEAWDKSMPVVMALKEIFVAGENNNNNSNKGLFFYGDVWRLEQTSSQQPPQALPPTLPVSMVAEKAFRDRLKAPEGVRFDWTRVLGDVTKGEAAVRGRFYETSRLMRLVKPDEFQKNLARRVIEDVQAYLNNRRDSNGPYIGRMKNRAETVGAAVPEAASLSFGPTVVEDN</sequence>
<dbReference type="GO" id="GO:0033553">
    <property type="term" value="C:rDNA heterochromatin"/>
    <property type="evidence" value="ECO:0007669"/>
    <property type="project" value="TreeGrafter"/>
</dbReference>
<evidence type="ECO:0000259" key="3">
    <source>
        <dbReference type="Pfam" id="PF16761"/>
    </source>
</evidence>
<dbReference type="AlphaFoldDB" id="A0A4Q4TMJ0"/>
<dbReference type="STRING" id="155417.A0A4Q4TMJ0"/>
<name>A0A4Q4TMJ0_9PEZI</name>
<gene>
    <name evidence="4" type="ORF">DL764_002539</name>
</gene>
<dbReference type="GO" id="GO:0031934">
    <property type="term" value="C:mating-type region heterochromatin"/>
    <property type="evidence" value="ECO:0007669"/>
    <property type="project" value="TreeGrafter"/>
</dbReference>
<dbReference type="Proteomes" id="UP000293360">
    <property type="component" value="Unassembled WGS sequence"/>
</dbReference>
<dbReference type="InterPro" id="IPR038986">
    <property type="entry name" value="Clr2"/>
</dbReference>
<dbReference type="OrthoDB" id="2421327at2759"/>
<organism evidence="4 5">
    <name type="scientific">Monosporascus ibericus</name>
    <dbReference type="NCBI Taxonomy" id="155417"/>
    <lineage>
        <taxon>Eukaryota</taxon>
        <taxon>Fungi</taxon>
        <taxon>Dikarya</taxon>
        <taxon>Ascomycota</taxon>
        <taxon>Pezizomycotina</taxon>
        <taxon>Sordariomycetes</taxon>
        <taxon>Xylariomycetidae</taxon>
        <taxon>Xylariales</taxon>
        <taxon>Xylariales incertae sedis</taxon>
        <taxon>Monosporascus</taxon>
    </lineage>
</organism>
<evidence type="ECO:0000259" key="2">
    <source>
        <dbReference type="Pfam" id="PF10383"/>
    </source>
</evidence>
<keyword evidence="5" id="KW-1185">Reference proteome</keyword>
<dbReference type="PANTHER" id="PTHR38046:SF1">
    <property type="entry name" value="CRYPTIC LOCI REGULATOR 2"/>
    <property type="match status" value="1"/>
</dbReference>
<evidence type="ECO:0008006" key="6">
    <source>
        <dbReference type="Google" id="ProtNLM"/>
    </source>
</evidence>
<feature type="domain" description="Cryptic loci regulator 2 N-terminal" evidence="3">
    <location>
        <begin position="75"/>
        <end position="140"/>
    </location>
</feature>